<comment type="caution">
    <text evidence="5">The sequence shown here is derived from an EMBL/GenBank/DDBJ whole genome shotgun (WGS) entry which is preliminary data.</text>
</comment>
<dbReference type="PROSITE" id="PS00584">
    <property type="entry name" value="PFKB_KINASES_2"/>
    <property type="match status" value="1"/>
</dbReference>
<reference evidence="6" key="1">
    <citation type="submission" date="2023-06" db="EMBL/GenBank/DDBJ databases">
        <title>Identification and characterization of horizontal gene transfer across gut microbiota members of farm animals based on homology search.</title>
        <authorList>
            <person name="Zeman M."/>
            <person name="Kubasova T."/>
            <person name="Jahodarova E."/>
            <person name="Nykrynova M."/>
            <person name="Rychlik I."/>
        </authorList>
    </citation>
    <scope>NUCLEOTIDE SEQUENCE [LARGE SCALE GENOMIC DNA]</scope>
    <source>
        <strain evidence="6">154_Feed</strain>
    </source>
</reference>
<sequence>MGYDVALLGFGDNVVDRYEHLGVMYPGGNAVNVAVYAQWLGARRAAYMGIFGTDDAAEHVIESLEQEGVELVRCRQEIGENGSSSVTIENGERVFLSSNQGGVRGRSRYVLDRFALAYIQGFDVLHTGSYCFTERELPLVRAAVVPVSFDFSEDSTDAYCEDVAPFVDYAFYSMEDEADDAVVAERLRWLQGLGPSIAIVTRGERGSVAFDGEQFFEQPIKPAKTVRDTMGAGDSFIAAFLLGYFERCASGTTHEEALTRALDDAATFAAGVCGIEGAWGHPRRYVQEG</sequence>
<evidence type="ECO:0000256" key="2">
    <source>
        <dbReference type="ARBA" id="ARBA00022679"/>
    </source>
</evidence>
<evidence type="ECO:0000256" key="3">
    <source>
        <dbReference type="ARBA" id="ARBA00022777"/>
    </source>
</evidence>
<gene>
    <name evidence="5" type="ORF">QUW28_07800</name>
</gene>
<keyword evidence="2" id="KW-0808">Transferase</keyword>
<protein>
    <submittedName>
        <fullName evidence="5">PfkB family carbohydrate kinase</fullName>
    </submittedName>
</protein>
<comment type="similarity">
    <text evidence="1">Belongs to the carbohydrate kinase PfkB family.</text>
</comment>
<dbReference type="Proteomes" id="UP001529421">
    <property type="component" value="Unassembled WGS sequence"/>
</dbReference>
<feature type="domain" description="Carbohydrate kinase PfkB" evidence="4">
    <location>
        <begin position="22"/>
        <end position="262"/>
    </location>
</feature>
<dbReference type="PANTHER" id="PTHR43085">
    <property type="entry name" value="HEXOKINASE FAMILY MEMBER"/>
    <property type="match status" value="1"/>
</dbReference>
<accession>A0ABT7VA60</accession>
<evidence type="ECO:0000313" key="6">
    <source>
        <dbReference type="Proteomes" id="UP001529421"/>
    </source>
</evidence>
<dbReference type="SUPFAM" id="SSF53613">
    <property type="entry name" value="Ribokinase-like"/>
    <property type="match status" value="1"/>
</dbReference>
<proteinExistence type="inferred from homology"/>
<name>A0ABT7VA60_9ACTN</name>
<evidence type="ECO:0000259" key="4">
    <source>
        <dbReference type="Pfam" id="PF00294"/>
    </source>
</evidence>
<dbReference type="Gene3D" id="3.40.1190.20">
    <property type="match status" value="1"/>
</dbReference>
<dbReference type="GO" id="GO:0016301">
    <property type="term" value="F:kinase activity"/>
    <property type="evidence" value="ECO:0007669"/>
    <property type="project" value="UniProtKB-KW"/>
</dbReference>
<keyword evidence="6" id="KW-1185">Reference proteome</keyword>
<organism evidence="5 6">
    <name type="scientific">Enorma phocaeensis</name>
    <dbReference type="NCBI Taxonomy" id="1871019"/>
    <lineage>
        <taxon>Bacteria</taxon>
        <taxon>Bacillati</taxon>
        <taxon>Actinomycetota</taxon>
        <taxon>Coriobacteriia</taxon>
        <taxon>Coriobacteriales</taxon>
        <taxon>Coriobacteriaceae</taxon>
        <taxon>Enorma</taxon>
    </lineage>
</organism>
<evidence type="ECO:0000256" key="1">
    <source>
        <dbReference type="ARBA" id="ARBA00010688"/>
    </source>
</evidence>
<reference evidence="5 6" key="2">
    <citation type="submission" date="2023-06" db="EMBL/GenBank/DDBJ databases">
        <authorList>
            <person name="Zeman M."/>
            <person name="Kubasova T."/>
            <person name="Jahodarova E."/>
            <person name="Nykrynova M."/>
            <person name="Rychlik I."/>
        </authorList>
    </citation>
    <scope>NUCLEOTIDE SEQUENCE [LARGE SCALE GENOMIC DNA]</scope>
    <source>
        <strain evidence="5 6">154_Feed</strain>
    </source>
</reference>
<dbReference type="Pfam" id="PF00294">
    <property type="entry name" value="PfkB"/>
    <property type="match status" value="1"/>
</dbReference>
<keyword evidence="3 5" id="KW-0418">Kinase</keyword>
<dbReference type="InterPro" id="IPR029056">
    <property type="entry name" value="Ribokinase-like"/>
</dbReference>
<dbReference type="InterPro" id="IPR002173">
    <property type="entry name" value="Carboh/pur_kinase_PfkB_CS"/>
</dbReference>
<evidence type="ECO:0000313" key="5">
    <source>
        <dbReference type="EMBL" id="MDM8275393.1"/>
    </source>
</evidence>
<dbReference type="RefSeq" id="WP_289545402.1">
    <property type="nucleotide sequence ID" value="NZ_JAUDDZ010000010.1"/>
</dbReference>
<dbReference type="PANTHER" id="PTHR43085:SF41">
    <property type="entry name" value="FRUCTOSELYSINE 6-KINASE"/>
    <property type="match status" value="1"/>
</dbReference>
<dbReference type="InterPro" id="IPR050306">
    <property type="entry name" value="PfkB_Carbo_kinase"/>
</dbReference>
<dbReference type="InterPro" id="IPR011611">
    <property type="entry name" value="PfkB_dom"/>
</dbReference>
<dbReference type="EMBL" id="JAUDDZ010000010">
    <property type="protein sequence ID" value="MDM8275393.1"/>
    <property type="molecule type" value="Genomic_DNA"/>
</dbReference>